<evidence type="ECO:0000256" key="2">
    <source>
        <dbReference type="PIRSR" id="PIRSR000705-3"/>
    </source>
</evidence>
<dbReference type="InterPro" id="IPR002624">
    <property type="entry name" value="DCK/DGK"/>
</dbReference>
<dbReference type="SUPFAM" id="SSF52540">
    <property type="entry name" value="P-loop containing nucleoside triphosphate hydrolases"/>
    <property type="match status" value="1"/>
</dbReference>
<keyword evidence="2" id="KW-0547">Nucleotide-binding</keyword>
<evidence type="ECO:0000256" key="1">
    <source>
        <dbReference type="PIRSR" id="PIRSR000705-1"/>
    </source>
</evidence>
<evidence type="ECO:0000313" key="4">
    <source>
        <dbReference type="EMBL" id="TMJ05290.1"/>
    </source>
</evidence>
<dbReference type="PANTHER" id="PTHR10513:SF35">
    <property type="entry name" value="DEOXYADENOSINE KINASE"/>
    <property type="match status" value="1"/>
</dbReference>
<organism evidence="4 5">
    <name type="scientific">Candidatus Segetimicrobium genomatis</name>
    <dbReference type="NCBI Taxonomy" id="2569760"/>
    <lineage>
        <taxon>Bacteria</taxon>
        <taxon>Bacillati</taxon>
        <taxon>Candidatus Sysuimicrobiota</taxon>
        <taxon>Candidatus Sysuimicrobiia</taxon>
        <taxon>Candidatus Sysuimicrobiales</taxon>
        <taxon>Candidatus Segetimicrobiaceae</taxon>
        <taxon>Candidatus Segetimicrobium</taxon>
    </lineage>
</organism>
<dbReference type="InterPro" id="IPR027417">
    <property type="entry name" value="P-loop_NTPase"/>
</dbReference>
<feature type="active site" description="Proton acceptor" evidence="1">
    <location>
        <position position="31"/>
    </location>
</feature>
<comment type="caution">
    <text evidence="4">The sequence shown here is derived from an EMBL/GenBank/DDBJ whole genome shotgun (WGS) entry which is preliminary data.</text>
</comment>
<dbReference type="Proteomes" id="UP000318661">
    <property type="component" value="Unassembled WGS sequence"/>
</dbReference>
<dbReference type="AlphaFoldDB" id="A0A537LBF3"/>
<dbReference type="EMBL" id="VBAJ01000250">
    <property type="protein sequence ID" value="TMJ05290.1"/>
    <property type="molecule type" value="Genomic_DNA"/>
</dbReference>
<dbReference type="Gene3D" id="3.40.50.300">
    <property type="entry name" value="P-loop containing nucleotide triphosphate hydrolases"/>
    <property type="match status" value="1"/>
</dbReference>
<dbReference type="GO" id="GO:0005737">
    <property type="term" value="C:cytoplasm"/>
    <property type="evidence" value="ECO:0007669"/>
    <property type="project" value="TreeGrafter"/>
</dbReference>
<dbReference type="InterPro" id="IPR031314">
    <property type="entry name" value="DNK_dom"/>
</dbReference>
<proteinExistence type="predicted"/>
<sequence length="158" mass="18696">MKWFVAVSGNIGSGKSTVTTVLSEKLGWSQDRTTYEDAEIFARNLYLQGLMDERDFRNYYELFNTMLQFLRPPDLILYLQAPVQILLERIHRRARDFEQRIPPAYLQQLNERYAEWVERFRLCPILTVDAERLDLAHLDSLVAEMQARLPSLFPLIER</sequence>
<accession>A0A537LBF3</accession>
<dbReference type="Pfam" id="PF01712">
    <property type="entry name" value="dNK"/>
    <property type="match status" value="1"/>
</dbReference>
<reference evidence="4 5" key="1">
    <citation type="journal article" date="2019" name="Nat. Microbiol.">
        <title>Mediterranean grassland soil C-N compound turnover is dependent on rainfall and depth, and is mediated by genomically divergent microorganisms.</title>
        <authorList>
            <person name="Diamond S."/>
            <person name="Andeer P.F."/>
            <person name="Li Z."/>
            <person name="Crits-Christoph A."/>
            <person name="Burstein D."/>
            <person name="Anantharaman K."/>
            <person name="Lane K.R."/>
            <person name="Thomas B.C."/>
            <person name="Pan C."/>
            <person name="Northen T.R."/>
            <person name="Banfield J.F."/>
        </authorList>
    </citation>
    <scope>NUCLEOTIDE SEQUENCE [LARGE SCALE GENOMIC DNA]</scope>
    <source>
        <strain evidence="4">NP_2</strain>
    </source>
</reference>
<dbReference type="PIRSF" id="PIRSF000705">
    <property type="entry name" value="DNK"/>
    <property type="match status" value="1"/>
</dbReference>
<protein>
    <recommendedName>
        <fullName evidence="3">Deoxynucleoside kinase domain-containing protein</fullName>
    </recommendedName>
</protein>
<keyword evidence="2" id="KW-0067">ATP-binding</keyword>
<gene>
    <name evidence="4" type="ORF">E6G99_09880</name>
</gene>
<name>A0A537LBF3_9BACT</name>
<feature type="domain" description="Deoxynucleoside kinase" evidence="3">
    <location>
        <begin position="30"/>
        <end position="137"/>
    </location>
</feature>
<dbReference type="GO" id="GO:0019136">
    <property type="term" value="F:deoxynucleoside kinase activity"/>
    <property type="evidence" value="ECO:0007669"/>
    <property type="project" value="InterPro"/>
</dbReference>
<dbReference type="PANTHER" id="PTHR10513">
    <property type="entry name" value="DEOXYNUCLEOSIDE KINASE"/>
    <property type="match status" value="1"/>
</dbReference>
<dbReference type="InterPro" id="IPR050566">
    <property type="entry name" value="Deoxyribonucleoside_kinase"/>
</dbReference>
<feature type="binding site" evidence="2">
    <location>
        <begin position="89"/>
        <end position="93"/>
    </location>
    <ligand>
        <name>ATP</name>
        <dbReference type="ChEBI" id="CHEBI:30616"/>
    </ligand>
</feature>
<evidence type="ECO:0000313" key="5">
    <source>
        <dbReference type="Proteomes" id="UP000318661"/>
    </source>
</evidence>
<dbReference type="GO" id="GO:0005524">
    <property type="term" value="F:ATP binding"/>
    <property type="evidence" value="ECO:0007669"/>
    <property type="project" value="UniProtKB-KW"/>
</dbReference>
<evidence type="ECO:0000259" key="3">
    <source>
        <dbReference type="Pfam" id="PF01712"/>
    </source>
</evidence>